<organism evidence="1 2">
    <name type="scientific">Ruminococcus albus</name>
    <dbReference type="NCBI Taxonomy" id="1264"/>
    <lineage>
        <taxon>Bacteria</taxon>
        <taxon>Bacillati</taxon>
        <taxon>Bacillota</taxon>
        <taxon>Clostridia</taxon>
        <taxon>Eubacteriales</taxon>
        <taxon>Oscillospiraceae</taxon>
        <taxon>Ruminococcus</taxon>
    </lineage>
</organism>
<reference evidence="1 2" key="1">
    <citation type="submission" date="2016-10" db="EMBL/GenBank/DDBJ databases">
        <authorList>
            <person name="de Groot N.N."/>
        </authorList>
    </citation>
    <scope>NUCLEOTIDE SEQUENCE [LARGE SCALE GENOMIC DNA]</scope>
    <source>
        <strain evidence="1 2">AR67</strain>
    </source>
</reference>
<dbReference type="Proteomes" id="UP000182192">
    <property type="component" value="Unassembled WGS sequence"/>
</dbReference>
<sequence>MRRGHVLRRFRIKTKEAITAFSTDIIELPFTLIDIGDRDERFKLIFDRFDEGLTEHSIKSHGLSGRFKAVYKSRGMDCCFDIDLSIGNLYYFSYDLDTAWDINFGKNTTAVLRNYGEQPFRSELIFAFDEIGKCTVSGHFMNSECGFRNGISFEMAADNSVISSQIVAMVNFFDKLDEIQGNKNFY</sequence>
<dbReference type="AlphaFoldDB" id="A0A1I1IU71"/>
<gene>
    <name evidence="1" type="ORF">SAMN02910406_01647</name>
</gene>
<dbReference type="EMBL" id="FOKQ01000012">
    <property type="protein sequence ID" value="SFC39837.1"/>
    <property type="molecule type" value="Genomic_DNA"/>
</dbReference>
<evidence type="ECO:0000313" key="2">
    <source>
        <dbReference type="Proteomes" id="UP000182192"/>
    </source>
</evidence>
<dbReference type="OrthoDB" id="1819946at2"/>
<proteinExistence type="predicted"/>
<accession>A0A1I1IU71</accession>
<protein>
    <submittedName>
        <fullName evidence="1">Uncharacterized protein</fullName>
    </submittedName>
</protein>
<evidence type="ECO:0000313" key="1">
    <source>
        <dbReference type="EMBL" id="SFC39837.1"/>
    </source>
</evidence>
<name>A0A1I1IU71_RUMAL</name>
<dbReference type="RefSeq" id="WP_081358402.1">
    <property type="nucleotide sequence ID" value="NZ_FOKQ01000012.1"/>
</dbReference>